<evidence type="ECO:0000256" key="3">
    <source>
        <dbReference type="SAM" id="Phobius"/>
    </source>
</evidence>
<feature type="transmembrane region" description="Helical" evidence="3">
    <location>
        <begin position="243"/>
        <end position="261"/>
    </location>
</feature>
<comment type="subcellular location">
    <subcellularLocation>
        <location evidence="1">Endomembrane system</location>
        <topology evidence="1">Multi-pass membrane protein</topology>
    </subcellularLocation>
</comment>
<feature type="transmembrane region" description="Helical" evidence="3">
    <location>
        <begin position="181"/>
        <end position="201"/>
    </location>
</feature>
<dbReference type="Pfam" id="PF00892">
    <property type="entry name" value="EamA"/>
    <property type="match status" value="2"/>
</dbReference>
<feature type="domain" description="EamA" evidence="4">
    <location>
        <begin position="151"/>
        <end position="285"/>
    </location>
</feature>
<feature type="transmembrane region" description="Helical" evidence="3">
    <location>
        <begin position="92"/>
        <end position="115"/>
    </location>
</feature>
<dbReference type="SUPFAM" id="SSF103481">
    <property type="entry name" value="Multidrug resistance efflux transporter EmrE"/>
    <property type="match status" value="2"/>
</dbReference>
<reference evidence="5 6" key="1">
    <citation type="submission" date="2023-07" db="EMBL/GenBank/DDBJ databases">
        <title>Genomic Encyclopedia of Type Strains, Phase IV (KMG-IV): sequencing the most valuable type-strain genomes for metagenomic binning, comparative biology and taxonomic classification.</title>
        <authorList>
            <person name="Goeker M."/>
        </authorList>
    </citation>
    <scope>NUCLEOTIDE SEQUENCE [LARGE SCALE GENOMIC DNA]</scope>
    <source>
        <strain evidence="5 6">DSM 17723</strain>
    </source>
</reference>
<dbReference type="PANTHER" id="PTHR22911">
    <property type="entry name" value="ACYL-MALONYL CONDENSING ENZYME-RELATED"/>
    <property type="match status" value="1"/>
</dbReference>
<proteinExistence type="inferred from homology"/>
<keyword evidence="3" id="KW-0812">Transmembrane</keyword>
<gene>
    <name evidence="5" type="ORF">J2S02_004999</name>
</gene>
<evidence type="ECO:0000256" key="2">
    <source>
        <dbReference type="ARBA" id="ARBA00007362"/>
    </source>
</evidence>
<protein>
    <submittedName>
        <fullName evidence="5">Drug/metabolite transporter (DMT)-like permease</fullName>
    </submittedName>
</protein>
<feature type="transmembrane region" description="Helical" evidence="3">
    <location>
        <begin position="213"/>
        <end position="231"/>
    </location>
</feature>
<evidence type="ECO:0000259" key="4">
    <source>
        <dbReference type="Pfam" id="PF00892"/>
    </source>
</evidence>
<name>A0ABT9Z8N8_9BACI</name>
<evidence type="ECO:0000313" key="6">
    <source>
        <dbReference type="Proteomes" id="UP001232245"/>
    </source>
</evidence>
<accession>A0ABT9Z8N8</accession>
<comment type="similarity">
    <text evidence="2">Belongs to the EamA transporter family.</text>
</comment>
<keyword evidence="3" id="KW-1133">Transmembrane helix</keyword>
<evidence type="ECO:0000256" key="1">
    <source>
        <dbReference type="ARBA" id="ARBA00004127"/>
    </source>
</evidence>
<feature type="transmembrane region" description="Helical" evidence="3">
    <location>
        <begin position="267"/>
        <end position="286"/>
    </location>
</feature>
<dbReference type="EMBL" id="JAUSTZ010000026">
    <property type="protein sequence ID" value="MDQ0228613.1"/>
    <property type="molecule type" value="Genomic_DNA"/>
</dbReference>
<dbReference type="PANTHER" id="PTHR22911:SF76">
    <property type="entry name" value="EAMA DOMAIN-CONTAINING PROTEIN"/>
    <property type="match status" value="1"/>
</dbReference>
<organism evidence="5 6">
    <name type="scientific">Metabacillus niabensis</name>
    <dbReference type="NCBI Taxonomy" id="324854"/>
    <lineage>
        <taxon>Bacteria</taxon>
        <taxon>Bacillati</taxon>
        <taxon>Bacillota</taxon>
        <taxon>Bacilli</taxon>
        <taxon>Bacillales</taxon>
        <taxon>Bacillaceae</taxon>
        <taxon>Metabacillus</taxon>
    </lineage>
</organism>
<dbReference type="RefSeq" id="WP_095302375.1">
    <property type="nucleotide sequence ID" value="NZ_JAUSTZ010000026.1"/>
</dbReference>
<feature type="transmembrane region" description="Helical" evidence="3">
    <location>
        <begin position="147"/>
        <end position="169"/>
    </location>
</feature>
<feature type="transmembrane region" description="Helical" evidence="3">
    <location>
        <begin position="32"/>
        <end position="53"/>
    </location>
</feature>
<feature type="transmembrane region" description="Helical" evidence="3">
    <location>
        <begin position="122"/>
        <end position="141"/>
    </location>
</feature>
<feature type="domain" description="EamA" evidence="4">
    <location>
        <begin position="8"/>
        <end position="139"/>
    </location>
</feature>
<feature type="transmembrane region" description="Helical" evidence="3">
    <location>
        <begin position="65"/>
        <end position="86"/>
    </location>
</feature>
<dbReference type="InterPro" id="IPR037185">
    <property type="entry name" value="EmrE-like"/>
</dbReference>
<comment type="caution">
    <text evidence="5">The sequence shown here is derived from an EMBL/GenBank/DDBJ whole genome shotgun (WGS) entry which is preliminary data.</text>
</comment>
<dbReference type="Proteomes" id="UP001232245">
    <property type="component" value="Unassembled WGS sequence"/>
</dbReference>
<evidence type="ECO:0000313" key="5">
    <source>
        <dbReference type="EMBL" id="MDQ0228613.1"/>
    </source>
</evidence>
<keyword evidence="6" id="KW-1185">Reference proteome</keyword>
<dbReference type="InterPro" id="IPR000620">
    <property type="entry name" value="EamA_dom"/>
</dbReference>
<keyword evidence="3" id="KW-0472">Membrane</keyword>
<sequence>MNTTRFFAYAALFIGVLSVSTSAIFVKLTSAPPAVIAFYRLFFSTLLLLPFFLTKSLDEIRKMSIRDWLLSVVSGILLAFHFILWFESLRFTSVASSVVLVTLQPLFAFIGTYFFFKERVSLVAIGSAILSILGSVVISWGDFHISGLALFGDFLALAACGLITAYLLVGQEIRQRHTLTLYTFIVYGLSSLTLLLYCLLLDYPLAPYPMEDWYYFCLLALIPTLLGHSLFNWSLKWVSTNTISMMILLEPVGSIILAYYFLDEILINTQVIGGGIIIVGIIFFLLEKQILSVMSKKVKE</sequence>